<dbReference type="EMBL" id="JAYWIO010000002">
    <property type="protein sequence ID" value="KAK7283786.1"/>
    <property type="molecule type" value="Genomic_DNA"/>
</dbReference>
<keyword evidence="2" id="KW-1185">Reference proteome</keyword>
<sequence length="101" mass="11783">MRVDLFVFQFQTVQFSWNYHTDRQTDRLNKTMSLLYYCTSMILFSFPSPKVRHALLFPFFTFSHSLSLVTQINSSGSRSIEPDSQSPIDTELNLNLIHSTI</sequence>
<evidence type="ECO:0000313" key="1">
    <source>
        <dbReference type="EMBL" id="KAK7283786.1"/>
    </source>
</evidence>
<evidence type="ECO:0000313" key="2">
    <source>
        <dbReference type="Proteomes" id="UP001372338"/>
    </source>
</evidence>
<comment type="caution">
    <text evidence="1">The sequence shown here is derived from an EMBL/GenBank/DDBJ whole genome shotgun (WGS) entry which is preliminary data.</text>
</comment>
<accession>A0AAN9IPK1</accession>
<gene>
    <name evidence="1" type="ORF">RIF29_13532</name>
</gene>
<organism evidence="1 2">
    <name type="scientific">Crotalaria pallida</name>
    <name type="common">Smooth rattlebox</name>
    <name type="synonym">Crotalaria striata</name>
    <dbReference type="NCBI Taxonomy" id="3830"/>
    <lineage>
        <taxon>Eukaryota</taxon>
        <taxon>Viridiplantae</taxon>
        <taxon>Streptophyta</taxon>
        <taxon>Embryophyta</taxon>
        <taxon>Tracheophyta</taxon>
        <taxon>Spermatophyta</taxon>
        <taxon>Magnoliopsida</taxon>
        <taxon>eudicotyledons</taxon>
        <taxon>Gunneridae</taxon>
        <taxon>Pentapetalae</taxon>
        <taxon>rosids</taxon>
        <taxon>fabids</taxon>
        <taxon>Fabales</taxon>
        <taxon>Fabaceae</taxon>
        <taxon>Papilionoideae</taxon>
        <taxon>50 kb inversion clade</taxon>
        <taxon>genistoids sensu lato</taxon>
        <taxon>core genistoids</taxon>
        <taxon>Crotalarieae</taxon>
        <taxon>Crotalaria</taxon>
    </lineage>
</organism>
<name>A0AAN9IPK1_CROPI</name>
<protein>
    <submittedName>
        <fullName evidence="1">Uncharacterized protein</fullName>
    </submittedName>
</protein>
<dbReference type="AlphaFoldDB" id="A0AAN9IPK1"/>
<proteinExistence type="predicted"/>
<dbReference type="Proteomes" id="UP001372338">
    <property type="component" value="Unassembled WGS sequence"/>
</dbReference>
<reference evidence="1 2" key="1">
    <citation type="submission" date="2024-01" db="EMBL/GenBank/DDBJ databases">
        <title>The genomes of 5 underutilized Papilionoideae crops provide insights into root nodulation and disease resistanc.</title>
        <authorList>
            <person name="Yuan L."/>
        </authorList>
    </citation>
    <scope>NUCLEOTIDE SEQUENCE [LARGE SCALE GENOMIC DNA]</scope>
    <source>
        <strain evidence="1">ZHUSHIDOU_FW_LH</strain>
        <tissue evidence="1">Leaf</tissue>
    </source>
</reference>